<dbReference type="InterPro" id="IPR040648">
    <property type="entry name" value="HMGXB3_CxC4"/>
</dbReference>
<dbReference type="Proteomes" id="UP000005408">
    <property type="component" value="Unassembled WGS sequence"/>
</dbReference>
<dbReference type="Pfam" id="PF18717">
    <property type="entry name" value="CxC4"/>
    <property type="match status" value="1"/>
</dbReference>
<proteinExistence type="predicted"/>
<organism evidence="2 3">
    <name type="scientific">Magallana gigas</name>
    <name type="common">Pacific oyster</name>
    <name type="synonym">Crassostrea gigas</name>
    <dbReference type="NCBI Taxonomy" id="29159"/>
    <lineage>
        <taxon>Eukaryota</taxon>
        <taxon>Metazoa</taxon>
        <taxon>Spiralia</taxon>
        <taxon>Lophotrochozoa</taxon>
        <taxon>Mollusca</taxon>
        <taxon>Bivalvia</taxon>
        <taxon>Autobranchia</taxon>
        <taxon>Pteriomorphia</taxon>
        <taxon>Ostreida</taxon>
        <taxon>Ostreoidea</taxon>
        <taxon>Ostreidae</taxon>
        <taxon>Magallana</taxon>
    </lineage>
</organism>
<name>A0A8W8LEC5_MAGGI</name>
<dbReference type="EnsemblMetazoa" id="G27162.1">
    <property type="protein sequence ID" value="G27162.1:cds"/>
    <property type="gene ID" value="G27162"/>
</dbReference>
<evidence type="ECO:0000259" key="1">
    <source>
        <dbReference type="Pfam" id="PF18717"/>
    </source>
</evidence>
<reference evidence="2" key="1">
    <citation type="submission" date="2022-08" db="UniProtKB">
        <authorList>
            <consortium name="EnsemblMetazoa"/>
        </authorList>
    </citation>
    <scope>IDENTIFICATION</scope>
    <source>
        <strain evidence="2">05x7-T-G4-1.051#20</strain>
    </source>
</reference>
<dbReference type="PANTHER" id="PTHR34305">
    <property type="entry name" value="EXPRESSED PROTEIN"/>
    <property type="match status" value="1"/>
</dbReference>
<keyword evidence="3" id="KW-1185">Reference proteome</keyword>
<dbReference type="AlphaFoldDB" id="A0A8W8LEC5"/>
<sequence length="885" mass="102356">MNESDKELILAKTVRRKIRTLKPYEKNFIKKGEFRYLVPQLETIESGNPTVCYTLSHRHGSTVLHNGINLENRIYSHETVLSTINEVDTEQGHSDMTTTVLEEPGVASNSVFDSNENRAHAEFLDDAEPAKFVLIERRSLCFCNAEYRWAYWCSCSVDRAREIAAFEHHINLSYEEFCNNYPDCIHLQVARMIFQQYDTSNDIEALEQITETGDDHQYSVGRDIVYQIPNTHIVCCCEAGGVNVRFGLVSVEKNKLSCLTCSFSTCCHTKIMKRIIGEGPNSPYHEMIYVMFHEDASGSLDKRTAYKQKVISFKKIPFFRSDGLAEGLRKLSQQHTILLPDLERCSHCNETLMEGDPIAENWIANEHAAVITNTSVYYSTVYYRPCPSCGSLSIFEGQSKCLLNLGTYLVGYDVLRSYLHSFLHGRRPLYTFYQTFCDVQMDYGNATIQYDFSYQRLRNAWIAFLNLLDINFNEGFSCPDCGGDNQPPETIICDGTTLSFQRRMWDWKEDENDREVLNLSASSFSDRVFIQDPSIRKLLQRYASNGELIRGKKFKKLKEEEKKKLFTGVQMVSTNLYSLLLEIEGDFSLHDIYRNLLLSLASPSPVCSSIRPKKEVQLILKAINEGAKIKENPKLMRSLHQEIPIIFEICEKSALCENVKNLLPELWTIAVQSFVDATEDSSNKEDVIHFDELSYFPSLEKYRNRGRFEKDKHLRQKDKEQYDICQKKYLGHPSLLPGIFTLFCPHGICYGFQVMESNESPNVPFTIMRSRFKKAPKHVKYDNACKLQDYCLNRDPCFFQHTEFYVDRLHWDNHTSCSISYNLSLYPQLSDINSQVNEQANAGLKRIKAQLSYMTANNFMNHCSLYLWYKNMKIKEQHDNIFDTV</sequence>
<feature type="domain" description="HMG" evidence="1">
    <location>
        <begin position="333"/>
        <end position="464"/>
    </location>
</feature>
<evidence type="ECO:0000313" key="3">
    <source>
        <dbReference type="Proteomes" id="UP000005408"/>
    </source>
</evidence>
<dbReference type="PANTHER" id="PTHR34305:SF1">
    <property type="entry name" value="SWIM-TYPE DOMAIN-CONTAINING PROTEIN"/>
    <property type="match status" value="1"/>
</dbReference>
<accession>A0A8W8LEC5</accession>
<protein>
    <recommendedName>
        <fullName evidence="1">HMG domain-containing protein</fullName>
    </recommendedName>
</protein>
<evidence type="ECO:0000313" key="2">
    <source>
        <dbReference type="EnsemblMetazoa" id="G27162.1:cds"/>
    </source>
</evidence>